<dbReference type="SUPFAM" id="SSF54292">
    <property type="entry name" value="2Fe-2S ferredoxin-like"/>
    <property type="match status" value="1"/>
</dbReference>
<keyword evidence="8" id="KW-0411">Iron-sulfur</keyword>
<evidence type="ECO:0000256" key="3">
    <source>
        <dbReference type="ARBA" id="ARBA00022714"/>
    </source>
</evidence>
<evidence type="ECO:0000256" key="7">
    <source>
        <dbReference type="ARBA" id="ARBA00023004"/>
    </source>
</evidence>
<comment type="cofactor">
    <cofactor evidence="1">
        <name>FAD</name>
        <dbReference type="ChEBI" id="CHEBI:57692"/>
    </cofactor>
</comment>
<evidence type="ECO:0000256" key="9">
    <source>
        <dbReference type="ARBA" id="ARBA00034078"/>
    </source>
</evidence>
<dbReference type="InterPro" id="IPR050415">
    <property type="entry name" value="MRET"/>
</dbReference>
<dbReference type="Proteomes" id="UP001242480">
    <property type="component" value="Unassembled WGS sequence"/>
</dbReference>
<evidence type="ECO:0000256" key="8">
    <source>
        <dbReference type="ARBA" id="ARBA00023014"/>
    </source>
</evidence>
<keyword evidence="14" id="KW-1185">Reference proteome</keyword>
<dbReference type="EMBL" id="JAUSVX010000017">
    <property type="protein sequence ID" value="MDQ0473581.1"/>
    <property type="molecule type" value="Genomic_DNA"/>
</dbReference>
<evidence type="ECO:0000256" key="2">
    <source>
        <dbReference type="ARBA" id="ARBA00022630"/>
    </source>
</evidence>
<dbReference type="PROSITE" id="PS00197">
    <property type="entry name" value="2FE2S_FER_1"/>
    <property type="match status" value="1"/>
</dbReference>
<dbReference type="SUPFAM" id="SSF52343">
    <property type="entry name" value="Ferredoxin reductase-like, C-terminal NADP-linked domain"/>
    <property type="match status" value="1"/>
</dbReference>
<gene>
    <name evidence="13" type="ORF">QO011_006617</name>
</gene>
<accession>A0ABU0JJB7</accession>
<dbReference type="Pfam" id="PF00970">
    <property type="entry name" value="FAD_binding_6"/>
    <property type="match status" value="1"/>
</dbReference>
<evidence type="ECO:0000259" key="12">
    <source>
        <dbReference type="PROSITE" id="PS51384"/>
    </source>
</evidence>
<protein>
    <submittedName>
        <fullName evidence="13">Ferredoxin-NADP reductase</fullName>
    </submittedName>
</protein>
<dbReference type="InterPro" id="IPR036010">
    <property type="entry name" value="2Fe-2S_ferredoxin-like_sf"/>
</dbReference>
<keyword evidence="7" id="KW-0408">Iron</keyword>
<evidence type="ECO:0000313" key="14">
    <source>
        <dbReference type="Proteomes" id="UP001242480"/>
    </source>
</evidence>
<keyword evidence="6" id="KW-0560">Oxidoreductase</keyword>
<dbReference type="PANTHER" id="PTHR47354">
    <property type="entry name" value="NADH OXIDOREDUCTASE HCR"/>
    <property type="match status" value="1"/>
</dbReference>
<dbReference type="Pfam" id="PF00111">
    <property type="entry name" value="Fer2"/>
    <property type="match status" value="1"/>
</dbReference>
<evidence type="ECO:0000256" key="5">
    <source>
        <dbReference type="ARBA" id="ARBA00022827"/>
    </source>
</evidence>
<sequence length="361" mass="38719">MAIEALLQAGAPMAAAAHSEAFEQLLCVDVHDETRDVKSFTFVSPEAKAFDFVAGQHLSLELEIDGFAESRCYSMSSSPKRRNAITITVKRTAGGRVSNWLHDHLAPGATVKAMGPLGRFVRPAGSAAKLLLLSGGSGITPLMSIVRDIADTGQTADVIFLHAARTPRDLVFRDELAVLANRMKGFRLHFLPEQITGERAWHGLAGRISREFLSLAVPDLAERVIMCCGPAPFMKAARALSAELGAPAHTYFEESFDGPAVEEPGTQGPAAAQAKVFKVAFARQSRTIEVSEEQTVLSSAKKAGIRLPSSCANGLCGTCKCKLVSGKVDMKHNGGIRQREVDAGFFLPCCSKPLSDLVIER</sequence>
<dbReference type="InterPro" id="IPR012675">
    <property type="entry name" value="Beta-grasp_dom_sf"/>
</dbReference>
<keyword evidence="4" id="KW-0479">Metal-binding</keyword>
<dbReference type="InterPro" id="IPR001041">
    <property type="entry name" value="2Fe-2S_ferredoxin-type"/>
</dbReference>
<dbReference type="CDD" id="cd00207">
    <property type="entry name" value="fer2"/>
    <property type="match status" value="1"/>
</dbReference>
<keyword evidence="2" id="KW-0285">Flavoprotein</keyword>
<evidence type="ECO:0000256" key="10">
    <source>
        <dbReference type="ARBA" id="ARBA00061434"/>
    </source>
</evidence>
<dbReference type="SUPFAM" id="SSF63380">
    <property type="entry name" value="Riboflavin synthase domain-like"/>
    <property type="match status" value="1"/>
</dbReference>
<dbReference type="PRINTS" id="PR00406">
    <property type="entry name" value="CYTB5RDTASE"/>
</dbReference>
<feature type="domain" description="2Fe-2S ferredoxin-type" evidence="11">
    <location>
        <begin position="277"/>
        <end position="361"/>
    </location>
</feature>
<dbReference type="PROSITE" id="PS51384">
    <property type="entry name" value="FAD_FR"/>
    <property type="match status" value="1"/>
</dbReference>
<dbReference type="InterPro" id="IPR039261">
    <property type="entry name" value="FNR_nucleotide-bd"/>
</dbReference>
<reference evidence="13 14" key="1">
    <citation type="submission" date="2023-07" db="EMBL/GenBank/DDBJ databases">
        <title>Genomic Encyclopedia of Type Strains, Phase IV (KMG-IV): sequencing the most valuable type-strain genomes for metagenomic binning, comparative biology and taxonomic classification.</title>
        <authorList>
            <person name="Goeker M."/>
        </authorList>
    </citation>
    <scope>NUCLEOTIDE SEQUENCE [LARGE SCALE GENOMIC DNA]</scope>
    <source>
        <strain evidence="13 14">DSM 19619</strain>
    </source>
</reference>
<dbReference type="PROSITE" id="PS51085">
    <property type="entry name" value="2FE2S_FER_2"/>
    <property type="match status" value="1"/>
</dbReference>
<dbReference type="Gene3D" id="3.40.50.80">
    <property type="entry name" value="Nucleotide-binding domain of ferredoxin-NADP reductase (FNR) module"/>
    <property type="match status" value="1"/>
</dbReference>
<dbReference type="Gene3D" id="2.40.30.10">
    <property type="entry name" value="Translation factors"/>
    <property type="match status" value="1"/>
</dbReference>
<feature type="domain" description="FAD-binding FR-type" evidence="12">
    <location>
        <begin position="20"/>
        <end position="123"/>
    </location>
</feature>
<dbReference type="InterPro" id="IPR001433">
    <property type="entry name" value="OxRdtase_FAD/NAD-bd"/>
</dbReference>
<dbReference type="InterPro" id="IPR008333">
    <property type="entry name" value="Cbr1-like_FAD-bd_dom"/>
</dbReference>
<comment type="similarity">
    <text evidence="10">In the N-terminal section; belongs to the FAD-binding oxidoreductase type 6 family.</text>
</comment>
<dbReference type="CDD" id="cd06215">
    <property type="entry name" value="FNR_iron_sulfur_binding_1"/>
    <property type="match status" value="1"/>
</dbReference>
<keyword evidence="5" id="KW-0274">FAD</keyword>
<dbReference type="PANTHER" id="PTHR47354:SF6">
    <property type="entry name" value="NADH OXIDOREDUCTASE HCR"/>
    <property type="match status" value="1"/>
</dbReference>
<name>A0ABU0JJB7_9HYPH</name>
<comment type="cofactor">
    <cofactor evidence="9">
        <name>[2Fe-2S] cluster</name>
        <dbReference type="ChEBI" id="CHEBI:190135"/>
    </cofactor>
</comment>
<dbReference type="RefSeq" id="WP_370882045.1">
    <property type="nucleotide sequence ID" value="NZ_JAUSVX010000017.1"/>
</dbReference>
<dbReference type="InterPro" id="IPR006058">
    <property type="entry name" value="2Fe2S_fd_BS"/>
</dbReference>
<evidence type="ECO:0000259" key="11">
    <source>
        <dbReference type="PROSITE" id="PS51085"/>
    </source>
</evidence>
<dbReference type="Pfam" id="PF00175">
    <property type="entry name" value="NAD_binding_1"/>
    <property type="match status" value="1"/>
</dbReference>
<organism evidence="13 14">
    <name type="scientific">Labrys wisconsinensis</name>
    <dbReference type="NCBI Taxonomy" id="425677"/>
    <lineage>
        <taxon>Bacteria</taxon>
        <taxon>Pseudomonadati</taxon>
        <taxon>Pseudomonadota</taxon>
        <taxon>Alphaproteobacteria</taxon>
        <taxon>Hyphomicrobiales</taxon>
        <taxon>Xanthobacteraceae</taxon>
        <taxon>Labrys</taxon>
    </lineage>
</organism>
<keyword evidence="3" id="KW-0001">2Fe-2S</keyword>
<dbReference type="InterPro" id="IPR017927">
    <property type="entry name" value="FAD-bd_FR_type"/>
</dbReference>
<evidence type="ECO:0000256" key="4">
    <source>
        <dbReference type="ARBA" id="ARBA00022723"/>
    </source>
</evidence>
<dbReference type="PRINTS" id="PR00371">
    <property type="entry name" value="FPNCR"/>
</dbReference>
<evidence type="ECO:0000313" key="13">
    <source>
        <dbReference type="EMBL" id="MDQ0473581.1"/>
    </source>
</evidence>
<dbReference type="InterPro" id="IPR001709">
    <property type="entry name" value="Flavoprot_Pyr_Nucl_cyt_Rdtase"/>
</dbReference>
<proteinExistence type="inferred from homology"/>
<dbReference type="Gene3D" id="3.10.20.30">
    <property type="match status" value="1"/>
</dbReference>
<evidence type="ECO:0000256" key="6">
    <source>
        <dbReference type="ARBA" id="ARBA00023002"/>
    </source>
</evidence>
<dbReference type="InterPro" id="IPR017938">
    <property type="entry name" value="Riboflavin_synthase-like_b-brl"/>
</dbReference>
<comment type="caution">
    <text evidence="13">The sequence shown here is derived from an EMBL/GenBank/DDBJ whole genome shotgun (WGS) entry which is preliminary data.</text>
</comment>
<evidence type="ECO:0000256" key="1">
    <source>
        <dbReference type="ARBA" id="ARBA00001974"/>
    </source>
</evidence>